<organism evidence="3 4">
    <name type="scientific">Nocardia rhamnosiphila</name>
    <dbReference type="NCBI Taxonomy" id="426716"/>
    <lineage>
        <taxon>Bacteria</taxon>
        <taxon>Bacillati</taxon>
        <taxon>Actinomycetota</taxon>
        <taxon>Actinomycetes</taxon>
        <taxon>Mycobacteriales</taxon>
        <taxon>Nocardiaceae</taxon>
        <taxon>Nocardia</taxon>
    </lineage>
</organism>
<gene>
    <name evidence="3" type="ORF">ABZ510_00465</name>
</gene>
<proteinExistence type="predicted"/>
<feature type="transmembrane region" description="Helical" evidence="2">
    <location>
        <begin position="153"/>
        <end position="174"/>
    </location>
</feature>
<evidence type="ECO:0000313" key="4">
    <source>
        <dbReference type="Proteomes" id="UP001550628"/>
    </source>
</evidence>
<evidence type="ECO:0000256" key="1">
    <source>
        <dbReference type="SAM" id="MobiDB-lite"/>
    </source>
</evidence>
<keyword evidence="2" id="KW-0472">Membrane</keyword>
<evidence type="ECO:0008006" key="5">
    <source>
        <dbReference type="Google" id="ProtNLM"/>
    </source>
</evidence>
<sequence length="336" mass="33862">MTDTPRSAPVSPGDPAGEQPPAPGGPRPAAAPQGGSAVVSSDTPLPGAPPPAGKPPATRPGTVDETSGVPRDAPPPDAAGAGAPGPVGTTPYGTAEPGGVPGRPVYGPTGTGPDPNTGTYGYQAYGTGIPGRLDIGHALSYGLEKFKRNPGPWVAVTSLGLIIYLLVCLVVRVAEPRSALGLFVIFAAVMAGLWLLQAAMVRGALYETDGYRPGFGSYFYLGSMANAFLTALLAFLATTLASALCLLPGIAVGIGCMFSLHFAIEQGQSPVEAIKSSFLLVLRDPVRVLLLVLTVVVVTALGLLACGLGLLVAGPVATIAVTYAYRTLTGGPVSPV</sequence>
<feature type="compositionally biased region" description="Low complexity" evidence="1">
    <location>
        <begin position="27"/>
        <end position="37"/>
    </location>
</feature>
<reference evidence="3 4" key="1">
    <citation type="submission" date="2024-06" db="EMBL/GenBank/DDBJ databases">
        <title>The Natural Products Discovery Center: Release of the First 8490 Sequenced Strains for Exploring Actinobacteria Biosynthetic Diversity.</title>
        <authorList>
            <person name="Kalkreuter E."/>
            <person name="Kautsar S.A."/>
            <person name="Yang D."/>
            <person name="Bader C.D."/>
            <person name="Teijaro C.N."/>
            <person name="Fluegel L."/>
            <person name="Davis C.M."/>
            <person name="Simpson J.R."/>
            <person name="Lauterbach L."/>
            <person name="Steele A.D."/>
            <person name="Gui C."/>
            <person name="Meng S."/>
            <person name="Li G."/>
            <person name="Viehrig K."/>
            <person name="Ye F."/>
            <person name="Su P."/>
            <person name="Kiefer A.F."/>
            <person name="Nichols A."/>
            <person name="Cepeda A.J."/>
            <person name="Yan W."/>
            <person name="Fan B."/>
            <person name="Jiang Y."/>
            <person name="Adhikari A."/>
            <person name="Zheng C.-J."/>
            <person name="Schuster L."/>
            <person name="Cowan T.M."/>
            <person name="Smanski M.J."/>
            <person name="Chevrette M.G."/>
            <person name="De Carvalho L.P.S."/>
            <person name="Shen B."/>
        </authorList>
    </citation>
    <scope>NUCLEOTIDE SEQUENCE [LARGE SCALE GENOMIC DNA]</scope>
    <source>
        <strain evidence="3 4">NPDC019708</strain>
    </source>
</reference>
<accession>A0ABV2WHC7</accession>
<dbReference type="Proteomes" id="UP001550628">
    <property type="component" value="Unassembled WGS sequence"/>
</dbReference>
<protein>
    <recommendedName>
        <fullName evidence="5">Integral membrane protein</fullName>
    </recommendedName>
</protein>
<name>A0ABV2WHC7_9NOCA</name>
<keyword evidence="4" id="KW-1185">Reference proteome</keyword>
<evidence type="ECO:0000313" key="3">
    <source>
        <dbReference type="EMBL" id="MEU1950305.1"/>
    </source>
</evidence>
<evidence type="ECO:0000256" key="2">
    <source>
        <dbReference type="SAM" id="Phobius"/>
    </source>
</evidence>
<feature type="compositionally biased region" description="Pro residues" evidence="1">
    <location>
        <begin position="46"/>
        <end position="58"/>
    </location>
</feature>
<feature type="transmembrane region" description="Helical" evidence="2">
    <location>
        <begin position="285"/>
        <end position="313"/>
    </location>
</feature>
<feature type="transmembrane region" description="Helical" evidence="2">
    <location>
        <begin position="217"/>
        <end position="235"/>
    </location>
</feature>
<feature type="transmembrane region" description="Helical" evidence="2">
    <location>
        <begin position="241"/>
        <end position="264"/>
    </location>
</feature>
<dbReference type="EMBL" id="JBEYBF010000001">
    <property type="protein sequence ID" value="MEU1950305.1"/>
    <property type="molecule type" value="Genomic_DNA"/>
</dbReference>
<keyword evidence="2" id="KW-0812">Transmembrane</keyword>
<keyword evidence="2" id="KW-1133">Transmembrane helix</keyword>
<feature type="region of interest" description="Disordered" evidence="1">
    <location>
        <begin position="1"/>
        <end position="119"/>
    </location>
</feature>
<feature type="compositionally biased region" description="Low complexity" evidence="1">
    <location>
        <begin position="78"/>
        <end position="119"/>
    </location>
</feature>
<dbReference type="RefSeq" id="WP_356954702.1">
    <property type="nucleotide sequence ID" value="NZ_JBEYBD010000002.1"/>
</dbReference>
<feature type="transmembrane region" description="Helical" evidence="2">
    <location>
        <begin position="180"/>
        <end position="205"/>
    </location>
</feature>
<comment type="caution">
    <text evidence="3">The sequence shown here is derived from an EMBL/GenBank/DDBJ whole genome shotgun (WGS) entry which is preliminary data.</text>
</comment>